<dbReference type="SUPFAM" id="SSF54928">
    <property type="entry name" value="RNA-binding domain, RBD"/>
    <property type="match status" value="1"/>
</dbReference>
<feature type="compositionally biased region" description="Pro residues" evidence="1">
    <location>
        <begin position="177"/>
        <end position="186"/>
    </location>
</feature>
<dbReference type="Pfam" id="PF00076">
    <property type="entry name" value="RRM_1"/>
    <property type="match status" value="1"/>
</dbReference>
<dbReference type="InterPro" id="IPR000504">
    <property type="entry name" value="RRM_dom"/>
</dbReference>
<accession>A0A2N5TNT1</accession>
<organism evidence="3 4">
    <name type="scientific">Puccinia coronata f. sp. avenae</name>
    <dbReference type="NCBI Taxonomy" id="200324"/>
    <lineage>
        <taxon>Eukaryota</taxon>
        <taxon>Fungi</taxon>
        <taxon>Dikarya</taxon>
        <taxon>Basidiomycota</taxon>
        <taxon>Pucciniomycotina</taxon>
        <taxon>Pucciniomycetes</taxon>
        <taxon>Pucciniales</taxon>
        <taxon>Pucciniaceae</taxon>
        <taxon>Puccinia</taxon>
    </lineage>
</organism>
<dbReference type="InterPro" id="IPR012677">
    <property type="entry name" value="Nucleotide-bd_a/b_plait_sf"/>
</dbReference>
<evidence type="ECO:0000259" key="2">
    <source>
        <dbReference type="Pfam" id="PF00076"/>
    </source>
</evidence>
<dbReference type="EMBL" id="PGCI01000422">
    <property type="protein sequence ID" value="PLW27169.1"/>
    <property type="molecule type" value="Genomic_DNA"/>
</dbReference>
<evidence type="ECO:0000313" key="4">
    <source>
        <dbReference type="Proteomes" id="UP000235392"/>
    </source>
</evidence>
<evidence type="ECO:0000256" key="1">
    <source>
        <dbReference type="SAM" id="MobiDB-lite"/>
    </source>
</evidence>
<protein>
    <recommendedName>
        <fullName evidence="2">RRM domain-containing protein</fullName>
    </recommendedName>
</protein>
<dbReference type="InterPro" id="IPR035979">
    <property type="entry name" value="RBD_domain_sf"/>
</dbReference>
<dbReference type="AlphaFoldDB" id="A0A2N5TNT1"/>
<gene>
    <name evidence="3" type="ORF">PCASD_22134</name>
</gene>
<sequence length="235" mass="25053">MWSQRNPFLLKTCQGNIFIKNLDEAIDNKALHDTFSAFGDILSCKVAHKLHIDKLKETINQMGLSVLFSFNPHNPTGQAVEGGGLEELAQAVPRPCGSRRSGPATTMRADPRPVTLVLSDSASATIGRSPSLFLAGRPPAAVAAAAASRLATAEDADSCWTSLSPADHAARVRLPPCAQPPAPLPSPRQQQPAASPWLNSVALHDPDIMMQSICDEMRSDALVQETAQGPSHHNS</sequence>
<name>A0A2N5TNT1_9BASI</name>
<dbReference type="Gene3D" id="3.30.70.330">
    <property type="match status" value="1"/>
</dbReference>
<reference evidence="3 4" key="1">
    <citation type="submission" date="2017-11" db="EMBL/GenBank/DDBJ databases">
        <title>De novo assembly and phasing of dikaryotic genomes from two isolates of Puccinia coronata f. sp. avenae, the causal agent of oat crown rust.</title>
        <authorList>
            <person name="Miller M.E."/>
            <person name="Zhang Y."/>
            <person name="Omidvar V."/>
            <person name="Sperschneider J."/>
            <person name="Schwessinger B."/>
            <person name="Raley C."/>
            <person name="Palmer J.M."/>
            <person name="Garnica D."/>
            <person name="Upadhyaya N."/>
            <person name="Rathjen J."/>
            <person name="Taylor J.M."/>
            <person name="Park R.F."/>
            <person name="Dodds P.N."/>
            <person name="Hirsch C.D."/>
            <person name="Kianian S.F."/>
            <person name="Figueroa M."/>
        </authorList>
    </citation>
    <scope>NUCLEOTIDE SEQUENCE [LARGE SCALE GENOMIC DNA]</scope>
    <source>
        <strain evidence="3">12SD80</strain>
    </source>
</reference>
<dbReference type="GO" id="GO:0003723">
    <property type="term" value="F:RNA binding"/>
    <property type="evidence" value="ECO:0007669"/>
    <property type="project" value="InterPro"/>
</dbReference>
<comment type="caution">
    <text evidence="3">The sequence shown here is derived from an EMBL/GenBank/DDBJ whole genome shotgun (WGS) entry which is preliminary data.</text>
</comment>
<dbReference type="Proteomes" id="UP000235392">
    <property type="component" value="Unassembled WGS sequence"/>
</dbReference>
<feature type="domain" description="RRM" evidence="2">
    <location>
        <begin position="17"/>
        <end position="49"/>
    </location>
</feature>
<evidence type="ECO:0000313" key="3">
    <source>
        <dbReference type="EMBL" id="PLW27169.1"/>
    </source>
</evidence>
<proteinExistence type="predicted"/>
<feature type="region of interest" description="Disordered" evidence="1">
    <location>
        <begin position="173"/>
        <end position="195"/>
    </location>
</feature>